<evidence type="ECO:0000313" key="1">
    <source>
        <dbReference type="EMBL" id="OOL18248.1"/>
    </source>
</evidence>
<organism evidence="1 2">
    <name type="scientific">Bombella intestini</name>
    <dbReference type="NCBI Taxonomy" id="1539051"/>
    <lineage>
        <taxon>Bacteria</taxon>
        <taxon>Pseudomonadati</taxon>
        <taxon>Pseudomonadota</taxon>
        <taxon>Alphaproteobacteria</taxon>
        <taxon>Acetobacterales</taxon>
        <taxon>Acetobacteraceae</taxon>
        <taxon>Bombella</taxon>
    </lineage>
</organism>
<dbReference type="STRING" id="1539051.AL01_05400"/>
<dbReference type="Proteomes" id="UP000200980">
    <property type="component" value="Unassembled WGS sequence"/>
</dbReference>
<protein>
    <submittedName>
        <fullName evidence="1">Uncharacterized protein</fullName>
    </submittedName>
</protein>
<keyword evidence="2" id="KW-1185">Reference proteome</keyword>
<dbReference type="OrthoDB" id="7281890at2"/>
<proteinExistence type="predicted"/>
<sequence>MKSIEWTPQEGPDAGKCFIITRMSAFTADRWARHVVRALARAGANTPREALQSGIAGLSGQSMALFGHMSDDDCDRAFSGLLDCVTIRRDPNNRAIDPAPLIEADITDPNTLPALRTEAFRLNVDFFKAAIYQIYPLIALLRETQPDEAPPPAA</sequence>
<name>A0A1S8GPD2_9PROT</name>
<reference evidence="1 2" key="1">
    <citation type="journal article" date="2016" name="PLoS ONE">
        <title>Whole-Genome Sequence Analysis of Bombella intestini LMG 28161T, a Novel Acetic Acid Bacterium Isolated from the Crop of a Red-Tailed Bumble Bee, Bombus lapidarius.</title>
        <authorList>
            <person name="Li L."/>
            <person name="Illeghems K."/>
            <person name="Van Kerrebroeck S."/>
            <person name="Borremans W."/>
            <person name="Cleenwerck I."/>
            <person name="Smagghe G."/>
            <person name="De Vuyst L."/>
            <person name="Vandamme P."/>
        </authorList>
    </citation>
    <scope>NUCLEOTIDE SEQUENCE [LARGE SCALE GENOMIC DNA]</scope>
    <source>
        <strain evidence="1 2">R-52487</strain>
    </source>
</reference>
<dbReference type="RefSeq" id="WP_077396418.1">
    <property type="nucleotide sequence ID" value="NZ_JATM01000003.1"/>
</dbReference>
<dbReference type="AlphaFoldDB" id="A0A1S8GPD2"/>
<gene>
    <name evidence="1" type="ORF">AL01_05400</name>
</gene>
<dbReference type="EMBL" id="JATM01000003">
    <property type="protein sequence ID" value="OOL18248.1"/>
    <property type="molecule type" value="Genomic_DNA"/>
</dbReference>
<accession>A0A1S8GPD2</accession>
<evidence type="ECO:0000313" key="2">
    <source>
        <dbReference type="Proteomes" id="UP000200980"/>
    </source>
</evidence>
<comment type="caution">
    <text evidence="1">The sequence shown here is derived from an EMBL/GenBank/DDBJ whole genome shotgun (WGS) entry which is preliminary data.</text>
</comment>